<proteinExistence type="inferred from homology"/>
<dbReference type="InterPro" id="IPR003615">
    <property type="entry name" value="HNH_nuc"/>
</dbReference>
<dbReference type="InterPro" id="IPR002711">
    <property type="entry name" value="HNH"/>
</dbReference>
<feature type="non-terminal residue" evidence="4">
    <location>
        <position position="1"/>
    </location>
</feature>
<dbReference type="Proteomes" id="UP000033393">
    <property type="component" value="Unassembled WGS sequence"/>
</dbReference>
<feature type="region of interest" description="Disordered" evidence="2">
    <location>
        <begin position="45"/>
        <end position="64"/>
    </location>
</feature>
<dbReference type="GO" id="GO:0004519">
    <property type="term" value="F:endonuclease activity"/>
    <property type="evidence" value="ECO:0007669"/>
    <property type="project" value="InterPro"/>
</dbReference>
<feature type="domain" description="HNH nuclease" evidence="3">
    <location>
        <begin position="155"/>
        <end position="207"/>
    </location>
</feature>
<gene>
    <name evidence="4" type="ORF">UK23_41810</name>
</gene>
<dbReference type="InterPro" id="IPR003870">
    <property type="entry name" value="DUF222"/>
</dbReference>
<dbReference type="Pfam" id="PF01844">
    <property type="entry name" value="HNH"/>
    <property type="match status" value="1"/>
</dbReference>
<dbReference type="CDD" id="cd00085">
    <property type="entry name" value="HNHc"/>
    <property type="match status" value="1"/>
</dbReference>
<organism evidence="4 5">
    <name type="scientific">Lentzea aerocolonigenes</name>
    <name type="common">Lechevalieria aerocolonigenes</name>
    <name type="synonym">Saccharothrix aerocolonigenes</name>
    <dbReference type="NCBI Taxonomy" id="68170"/>
    <lineage>
        <taxon>Bacteria</taxon>
        <taxon>Bacillati</taxon>
        <taxon>Actinomycetota</taxon>
        <taxon>Actinomycetes</taxon>
        <taxon>Pseudonocardiales</taxon>
        <taxon>Pseudonocardiaceae</taxon>
        <taxon>Lentzea</taxon>
    </lineage>
</organism>
<feature type="compositionally biased region" description="Basic and acidic residues" evidence="2">
    <location>
        <begin position="47"/>
        <end position="64"/>
    </location>
</feature>
<dbReference type="OrthoDB" id="3656171at2"/>
<dbReference type="SMART" id="SM00507">
    <property type="entry name" value="HNHc"/>
    <property type="match status" value="1"/>
</dbReference>
<comment type="caution">
    <text evidence="4">The sequence shown here is derived from an EMBL/GenBank/DDBJ whole genome shotgun (WGS) entry which is preliminary data.</text>
</comment>
<dbReference type="Gene3D" id="1.10.30.50">
    <property type="match status" value="1"/>
</dbReference>
<dbReference type="PATRIC" id="fig|68170.10.peg.1293"/>
<dbReference type="STRING" id="68170.GCA_000974445_08232"/>
<protein>
    <recommendedName>
        <fullName evidence="3">HNH nuclease domain-containing protein</fullName>
    </recommendedName>
</protein>
<keyword evidence="5" id="KW-1185">Reference proteome</keyword>
<dbReference type="GO" id="GO:0008270">
    <property type="term" value="F:zinc ion binding"/>
    <property type="evidence" value="ECO:0007669"/>
    <property type="project" value="InterPro"/>
</dbReference>
<dbReference type="Pfam" id="PF02720">
    <property type="entry name" value="DUF222"/>
    <property type="match status" value="1"/>
</dbReference>
<comment type="similarity">
    <text evidence="1">Belongs to the Rv1128c/1148c/1588c/1702c/1945/3466 family.</text>
</comment>
<accession>A0A0F0GDV7</accession>
<evidence type="ECO:0000313" key="5">
    <source>
        <dbReference type="Proteomes" id="UP000033393"/>
    </source>
</evidence>
<sequence>PEPRDREPEPLTNQHFKWRRKNGQLEVKMLLDTVTGAAYEAVLDPLAKPRPDTGEGPDQRSLSEREGDAFAELINLVLRADQLPEHGGEPVTLTVTMDYEDLAERVGQGMLDNGERVPVEQVRQLACNAGIIPLVLGEKSQPMNIGRKARSFTAGIRRVLVARDRGCAFPGCSRPPRHCDGHHIHHWADGGETSVENAVLLCRHHHTLIHHSEWEVKMAAGIPVFYAPAWLDPDRRPRRNLLHRPLERANRLARIG</sequence>
<name>A0A0F0GDV7_LENAE</name>
<dbReference type="GO" id="GO:0003676">
    <property type="term" value="F:nucleic acid binding"/>
    <property type="evidence" value="ECO:0007669"/>
    <property type="project" value="InterPro"/>
</dbReference>
<dbReference type="RefSeq" id="WP_045317364.1">
    <property type="nucleotide sequence ID" value="NZ_JYJG01000425.1"/>
</dbReference>
<dbReference type="AlphaFoldDB" id="A0A0F0GDV7"/>
<evidence type="ECO:0000259" key="3">
    <source>
        <dbReference type="SMART" id="SM00507"/>
    </source>
</evidence>
<evidence type="ECO:0000256" key="2">
    <source>
        <dbReference type="SAM" id="MobiDB-lite"/>
    </source>
</evidence>
<evidence type="ECO:0000313" key="4">
    <source>
        <dbReference type="EMBL" id="KJK37145.1"/>
    </source>
</evidence>
<dbReference type="EMBL" id="JYJG01000425">
    <property type="protein sequence ID" value="KJK37145.1"/>
    <property type="molecule type" value="Genomic_DNA"/>
</dbReference>
<evidence type="ECO:0000256" key="1">
    <source>
        <dbReference type="ARBA" id="ARBA00023450"/>
    </source>
</evidence>
<reference evidence="4 5" key="1">
    <citation type="submission" date="2015-02" db="EMBL/GenBank/DDBJ databases">
        <authorList>
            <person name="Ju K.-S."/>
            <person name="Doroghazi J.R."/>
            <person name="Metcalf W."/>
        </authorList>
    </citation>
    <scope>NUCLEOTIDE SEQUENCE [LARGE SCALE GENOMIC DNA]</scope>
    <source>
        <strain evidence="4 5">NRRL B-16140</strain>
    </source>
</reference>